<dbReference type="InterPro" id="IPR000515">
    <property type="entry name" value="MetI-like"/>
</dbReference>
<gene>
    <name evidence="9" type="ORF">BLTE_01240</name>
</gene>
<feature type="domain" description="ABC transmembrane type-1" evidence="8">
    <location>
        <begin position="354"/>
        <end position="542"/>
    </location>
</feature>
<dbReference type="AlphaFoldDB" id="A0A348FVV6"/>
<dbReference type="OrthoDB" id="7852521at2"/>
<reference evidence="9 10" key="1">
    <citation type="submission" date="2018-08" db="EMBL/GenBank/DDBJ databases">
        <title>Complete genome sequencing of Blastochloris tepida GI.</title>
        <authorList>
            <person name="Tsukatani Y."/>
            <person name="Mori H."/>
        </authorList>
    </citation>
    <scope>NUCLEOTIDE SEQUENCE [LARGE SCALE GENOMIC DNA]</scope>
    <source>
        <strain evidence="9 10">GI</strain>
    </source>
</reference>
<dbReference type="PANTHER" id="PTHR30183">
    <property type="entry name" value="MOLYBDENUM TRANSPORT SYSTEM PERMEASE PROTEIN MODB"/>
    <property type="match status" value="1"/>
</dbReference>
<evidence type="ECO:0000259" key="8">
    <source>
        <dbReference type="PROSITE" id="PS50928"/>
    </source>
</evidence>
<feature type="transmembrane region" description="Helical" evidence="7">
    <location>
        <begin position="248"/>
        <end position="273"/>
    </location>
</feature>
<evidence type="ECO:0000256" key="4">
    <source>
        <dbReference type="ARBA" id="ARBA00022692"/>
    </source>
</evidence>
<keyword evidence="10" id="KW-1185">Reference proteome</keyword>
<feature type="transmembrane region" description="Helical" evidence="7">
    <location>
        <begin position="356"/>
        <end position="376"/>
    </location>
</feature>
<dbReference type="RefSeq" id="WP_126396659.1">
    <property type="nucleotide sequence ID" value="NZ_AP018907.1"/>
</dbReference>
<evidence type="ECO:0000256" key="5">
    <source>
        <dbReference type="ARBA" id="ARBA00022989"/>
    </source>
</evidence>
<keyword evidence="4 7" id="KW-0812">Transmembrane</keyword>
<feature type="domain" description="ABC transmembrane type-1" evidence="8">
    <location>
        <begin position="54"/>
        <end position="270"/>
    </location>
</feature>
<dbReference type="EMBL" id="AP018907">
    <property type="protein sequence ID" value="BBF91439.1"/>
    <property type="molecule type" value="Genomic_DNA"/>
</dbReference>
<evidence type="ECO:0000256" key="7">
    <source>
        <dbReference type="RuleBase" id="RU363032"/>
    </source>
</evidence>
<keyword evidence="2 7" id="KW-0813">Transport</keyword>
<dbReference type="PROSITE" id="PS50928">
    <property type="entry name" value="ABC_TM1"/>
    <property type="match status" value="2"/>
</dbReference>
<dbReference type="CDD" id="cd06261">
    <property type="entry name" value="TM_PBP2"/>
    <property type="match status" value="1"/>
</dbReference>
<keyword evidence="5 7" id="KW-1133">Transmembrane helix</keyword>
<name>A0A348FVV6_9HYPH</name>
<dbReference type="Gene3D" id="1.10.3720.10">
    <property type="entry name" value="MetI-like"/>
    <property type="match status" value="2"/>
</dbReference>
<feature type="transmembrane region" description="Helical" evidence="7">
    <location>
        <begin position="183"/>
        <end position="201"/>
    </location>
</feature>
<evidence type="ECO:0000256" key="1">
    <source>
        <dbReference type="ARBA" id="ARBA00004651"/>
    </source>
</evidence>
<dbReference type="Pfam" id="PF00528">
    <property type="entry name" value="BPD_transp_1"/>
    <property type="match status" value="1"/>
</dbReference>
<feature type="transmembrane region" description="Helical" evidence="7">
    <location>
        <begin position="64"/>
        <end position="83"/>
    </location>
</feature>
<accession>A0A348FVV6</accession>
<feature type="transmembrane region" description="Helical" evidence="7">
    <location>
        <begin position="388"/>
        <end position="409"/>
    </location>
</feature>
<feature type="transmembrane region" description="Helical" evidence="7">
    <location>
        <begin position="294"/>
        <end position="322"/>
    </location>
</feature>
<protein>
    <submittedName>
        <fullName evidence="9">ABC transporter permease</fullName>
    </submittedName>
</protein>
<comment type="subcellular location">
    <subcellularLocation>
        <location evidence="1 7">Cell membrane</location>
        <topology evidence="1 7">Multi-pass membrane protein</topology>
    </subcellularLocation>
</comment>
<feature type="transmembrane region" description="Helical" evidence="7">
    <location>
        <begin position="95"/>
        <end position="116"/>
    </location>
</feature>
<dbReference type="InterPro" id="IPR035906">
    <property type="entry name" value="MetI-like_sf"/>
</dbReference>
<evidence type="ECO:0000256" key="6">
    <source>
        <dbReference type="ARBA" id="ARBA00023136"/>
    </source>
</evidence>
<feature type="transmembrane region" description="Helical" evidence="7">
    <location>
        <begin position="421"/>
        <end position="442"/>
    </location>
</feature>
<evidence type="ECO:0000256" key="3">
    <source>
        <dbReference type="ARBA" id="ARBA00022475"/>
    </source>
</evidence>
<proteinExistence type="inferred from homology"/>
<evidence type="ECO:0000256" key="2">
    <source>
        <dbReference type="ARBA" id="ARBA00022448"/>
    </source>
</evidence>
<feature type="transmembrane region" description="Helical" evidence="7">
    <location>
        <begin position="208"/>
        <end position="228"/>
    </location>
</feature>
<evidence type="ECO:0000313" key="10">
    <source>
        <dbReference type="Proteomes" id="UP000266934"/>
    </source>
</evidence>
<dbReference type="PANTHER" id="PTHR30183:SF6">
    <property type="entry name" value="INNER MEMBRANE ABC TRANSPORTER PERMEASE PROTEIN YNJC"/>
    <property type="match status" value="1"/>
</dbReference>
<keyword evidence="6 7" id="KW-0472">Membrane</keyword>
<dbReference type="SUPFAM" id="SSF161098">
    <property type="entry name" value="MetI-like"/>
    <property type="match status" value="2"/>
</dbReference>
<dbReference type="Proteomes" id="UP000266934">
    <property type="component" value="Chromosome"/>
</dbReference>
<feature type="transmembrane region" description="Helical" evidence="7">
    <location>
        <begin position="524"/>
        <end position="545"/>
    </location>
</feature>
<dbReference type="KEGG" id="blag:BLTE_01240"/>
<dbReference type="GO" id="GO:0005886">
    <property type="term" value="C:plasma membrane"/>
    <property type="evidence" value="ECO:0007669"/>
    <property type="project" value="UniProtKB-SubCell"/>
</dbReference>
<keyword evidence="3" id="KW-1003">Cell membrane</keyword>
<organism evidence="9 10">
    <name type="scientific">Blastochloris tepida</name>
    <dbReference type="NCBI Taxonomy" id="2233851"/>
    <lineage>
        <taxon>Bacteria</taxon>
        <taxon>Pseudomonadati</taxon>
        <taxon>Pseudomonadota</taxon>
        <taxon>Alphaproteobacteria</taxon>
        <taxon>Hyphomicrobiales</taxon>
        <taxon>Blastochloridaceae</taxon>
        <taxon>Blastochloris</taxon>
    </lineage>
</organism>
<sequence>MLRAAPPLTLALFLLPIAAGLAGTALPAFGYLPALGHTEVSLDAWRELMATPGLADTLALTLRAGLLATALSVVLAIGFCALAHDRPWMRRCESALAPILATPHAALAIGFAFLILPSGWLVRMVSPDLTGWHTPPQIVTARDPQGLSFAGGLVLKETPYLVLMILAASVQMRVRDLTASARALGYGPAAAWLFAVLPRLYAQIRLPVYAVLAFSLSAVDVALILAPGTPPPLAVLAMRWFADYDLALYPRAAAAALLQLAVVAGTIVLWRLFEIAAARLGRAIILRGWRTPAAEPVAAGAALGAVAAGVAAFAAIAGMALWSVAAGWRFPDALPDALTLDVWIRHLPEAGRPIEATLAAGAAATVIALVLALACLENEQRAALRPGTGTLWLLYLPLLVPQIAFLFGVQVVLVQTGLDGTLAAVIWAHLLFVLPYVFLSLADPYRALDPRFARSAAALGAGRVRIFVRIKLPMLAKPILIAAAIGFAVSVGQYLPTLFAGAGRVATLTTEAVTLAAGADRRVLGVYAVLQAALPALVYGLALGLPRLMFRNRRGLL</sequence>
<feature type="transmembrane region" description="Helical" evidence="7">
    <location>
        <begin position="475"/>
        <end position="495"/>
    </location>
</feature>
<evidence type="ECO:0000313" key="9">
    <source>
        <dbReference type="EMBL" id="BBF91439.1"/>
    </source>
</evidence>
<dbReference type="GO" id="GO:0055085">
    <property type="term" value="P:transmembrane transport"/>
    <property type="evidence" value="ECO:0007669"/>
    <property type="project" value="InterPro"/>
</dbReference>
<comment type="similarity">
    <text evidence="7">Belongs to the binding-protein-dependent transport system permease family.</text>
</comment>